<evidence type="ECO:0000256" key="3">
    <source>
        <dbReference type="ARBA" id="ARBA00023235"/>
    </source>
</evidence>
<dbReference type="SUPFAM" id="SSF55174">
    <property type="entry name" value="Alpha-L RNA-binding motif"/>
    <property type="match status" value="1"/>
</dbReference>
<gene>
    <name evidence="9" type="primary">rsuA</name>
    <name evidence="9" type="ORF">GCM10025791_48450</name>
</gene>
<evidence type="ECO:0000256" key="6">
    <source>
        <dbReference type="PROSITE-ProRule" id="PRU00182"/>
    </source>
</evidence>
<dbReference type="NCBIfam" id="TIGR00093">
    <property type="entry name" value="pseudouridine synthase"/>
    <property type="match status" value="1"/>
</dbReference>
<accession>A0AAV3UB61</accession>
<keyword evidence="10" id="KW-1185">Reference proteome</keyword>
<name>A0AAV3UB61_9ALTE</name>
<dbReference type="InterPro" id="IPR042092">
    <property type="entry name" value="PsdUridine_s_RsuA/RluB/E/F_cat"/>
</dbReference>
<dbReference type="Gene3D" id="3.10.290.10">
    <property type="entry name" value="RNA-binding S4 domain"/>
    <property type="match status" value="1"/>
</dbReference>
<dbReference type="PROSITE" id="PS01149">
    <property type="entry name" value="PSI_RSU"/>
    <property type="match status" value="1"/>
</dbReference>
<feature type="domain" description="RNA-binding S4" evidence="8">
    <location>
        <begin position="1"/>
        <end position="58"/>
    </location>
</feature>
<comment type="similarity">
    <text evidence="1 7">Belongs to the pseudouridine synthase RsuA family.</text>
</comment>
<evidence type="ECO:0000256" key="5">
    <source>
        <dbReference type="ARBA" id="ARBA00037590"/>
    </source>
</evidence>
<evidence type="ECO:0000256" key="4">
    <source>
        <dbReference type="ARBA" id="ARBA00036749"/>
    </source>
</evidence>
<dbReference type="Gene3D" id="3.30.70.1560">
    <property type="entry name" value="Alpha-L RNA-binding motif"/>
    <property type="match status" value="1"/>
</dbReference>
<dbReference type="PANTHER" id="PTHR47683">
    <property type="entry name" value="PSEUDOURIDINE SYNTHASE FAMILY PROTEIN-RELATED"/>
    <property type="match status" value="1"/>
</dbReference>
<dbReference type="InterPro" id="IPR000748">
    <property type="entry name" value="PsdUridine_synth_RsuA/RluB/E/F"/>
</dbReference>
<dbReference type="CDD" id="cd02553">
    <property type="entry name" value="PseudoU_synth_RsuA"/>
    <property type="match status" value="1"/>
</dbReference>
<dbReference type="GO" id="GO:0005829">
    <property type="term" value="C:cytosol"/>
    <property type="evidence" value="ECO:0007669"/>
    <property type="project" value="UniProtKB-ARBA"/>
</dbReference>
<dbReference type="SMART" id="SM00363">
    <property type="entry name" value="S4"/>
    <property type="match status" value="1"/>
</dbReference>
<keyword evidence="2 6" id="KW-0694">RNA-binding</keyword>
<proteinExistence type="inferred from homology"/>
<dbReference type="FunFam" id="3.30.70.1560:FF:000001">
    <property type="entry name" value="Pseudouridine synthase"/>
    <property type="match status" value="1"/>
</dbReference>
<evidence type="ECO:0000256" key="2">
    <source>
        <dbReference type="ARBA" id="ARBA00022884"/>
    </source>
</evidence>
<dbReference type="PANTHER" id="PTHR47683:SF4">
    <property type="entry name" value="PSEUDOURIDINE SYNTHASE"/>
    <property type="match status" value="1"/>
</dbReference>
<evidence type="ECO:0000259" key="8">
    <source>
        <dbReference type="SMART" id="SM00363"/>
    </source>
</evidence>
<sequence>MRLDKFIANNTAFSRKEAKRAAKNGEVIVNGQPVKDLSQSLPANAQVSVFGQAVLAIEDQYLMFYKPLDVVCSTDDGYHATVINVLTEAALAAGDEPLLAALDADINLQVVGRLDIDTTGLLLITSDGQWNHRVTSPNHSCGKTYRVTIAEPLTETAKTQLEQGVLLDDSVKPTKPAEVTIIDEQHILLTLFEGRYHQVKRMLAAVGNAVVGLHRERIGELHLGEDLQPGDYRTLTAHEIASF</sequence>
<dbReference type="GO" id="GO:0003723">
    <property type="term" value="F:RNA binding"/>
    <property type="evidence" value="ECO:0007669"/>
    <property type="project" value="UniProtKB-KW"/>
</dbReference>
<dbReference type="InterPro" id="IPR018496">
    <property type="entry name" value="PsdUridine_synth_RsuA/RluB_CS"/>
</dbReference>
<evidence type="ECO:0000313" key="10">
    <source>
        <dbReference type="Proteomes" id="UP001409585"/>
    </source>
</evidence>
<comment type="function">
    <text evidence="5">Responsible for synthesis of pseudouridine from uracil-516 in 16S ribosomal RNA.</text>
</comment>
<dbReference type="InterPro" id="IPR036986">
    <property type="entry name" value="S4_RNA-bd_sf"/>
</dbReference>
<evidence type="ECO:0000256" key="1">
    <source>
        <dbReference type="ARBA" id="ARBA00008348"/>
    </source>
</evidence>
<dbReference type="GO" id="GO:0160136">
    <property type="term" value="F:16S rRNA pseudouridine(516) synthase activity"/>
    <property type="evidence" value="ECO:0007669"/>
    <property type="project" value="UniProtKB-EC"/>
</dbReference>
<dbReference type="InterPro" id="IPR002942">
    <property type="entry name" value="S4_RNA-bd"/>
</dbReference>
<keyword evidence="3 7" id="KW-0413">Isomerase</keyword>
<dbReference type="GO" id="GO:0000455">
    <property type="term" value="P:enzyme-directed rRNA pseudouridine synthesis"/>
    <property type="evidence" value="ECO:0007669"/>
    <property type="project" value="UniProtKB-ARBA"/>
</dbReference>
<dbReference type="EC" id="5.4.99.-" evidence="7"/>
<dbReference type="RefSeq" id="WP_345428056.1">
    <property type="nucleotide sequence ID" value="NZ_AP031496.1"/>
</dbReference>
<comment type="catalytic activity">
    <reaction evidence="4">
        <text>uridine(516) in 16S rRNA = pseudouridine(516) in 16S rRNA</text>
        <dbReference type="Rhea" id="RHEA:38867"/>
        <dbReference type="Rhea" id="RHEA-COMP:10089"/>
        <dbReference type="Rhea" id="RHEA-COMP:10090"/>
        <dbReference type="ChEBI" id="CHEBI:65314"/>
        <dbReference type="ChEBI" id="CHEBI:65315"/>
        <dbReference type="EC" id="5.4.99.19"/>
    </reaction>
</comment>
<dbReference type="CDD" id="cd00165">
    <property type="entry name" value="S4"/>
    <property type="match status" value="1"/>
</dbReference>
<organism evidence="9 10">
    <name type="scientific">Halioxenophilus aromaticivorans</name>
    <dbReference type="NCBI Taxonomy" id="1306992"/>
    <lineage>
        <taxon>Bacteria</taxon>
        <taxon>Pseudomonadati</taxon>
        <taxon>Pseudomonadota</taxon>
        <taxon>Gammaproteobacteria</taxon>
        <taxon>Alteromonadales</taxon>
        <taxon>Alteromonadaceae</taxon>
        <taxon>Halioxenophilus</taxon>
    </lineage>
</organism>
<dbReference type="InterPro" id="IPR006145">
    <property type="entry name" value="PsdUridine_synth_RsuA/RluA"/>
</dbReference>
<dbReference type="Gene3D" id="3.30.70.580">
    <property type="entry name" value="Pseudouridine synthase I, catalytic domain, N-terminal subdomain"/>
    <property type="match status" value="1"/>
</dbReference>
<dbReference type="EMBL" id="BAABLX010000080">
    <property type="protein sequence ID" value="GAA4961261.1"/>
    <property type="molecule type" value="Genomic_DNA"/>
</dbReference>
<protein>
    <recommendedName>
        <fullName evidence="7">Pseudouridine synthase</fullName>
        <ecNumber evidence="7">5.4.99.-</ecNumber>
    </recommendedName>
</protein>
<evidence type="ECO:0000313" key="9">
    <source>
        <dbReference type="EMBL" id="GAA4961261.1"/>
    </source>
</evidence>
<dbReference type="InterPro" id="IPR020094">
    <property type="entry name" value="TruA/RsuA/RluB/E/F_N"/>
</dbReference>
<dbReference type="SUPFAM" id="SSF55120">
    <property type="entry name" value="Pseudouridine synthase"/>
    <property type="match status" value="1"/>
</dbReference>
<reference evidence="10" key="1">
    <citation type="journal article" date="2019" name="Int. J. Syst. Evol. Microbiol.">
        <title>The Global Catalogue of Microorganisms (GCM) 10K type strain sequencing project: providing services to taxonomists for standard genome sequencing and annotation.</title>
        <authorList>
            <consortium name="The Broad Institute Genomics Platform"/>
            <consortium name="The Broad Institute Genome Sequencing Center for Infectious Disease"/>
            <person name="Wu L."/>
            <person name="Ma J."/>
        </authorList>
    </citation>
    <scope>NUCLEOTIDE SEQUENCE [LARGE SCALE GENOMIC DNA]</scope>
    <source>
        <strain evidence="10">JCM 19134</strain>
    </source>
</reference>
<dbReference type="Proteomes" id="UP001409585">
    <property type="component" value="Unassembled WGS sequence"/>
</dbReference>
<dbReference type="AlphaFoldDB" id="A0AAV3UB61"/>
<dbReference type="PROSITE" id="PS50889">
    <property type="entry name" value="S4"/>
    <property type="match status" value="1"/>
</dbReference>
<dbReference type="InterPro" id="IPR050343">
    <property type="entry name" value="RsuA_PseudoU_synthase"/>
</dbReference>
<dbReference type="Pfam" id="PF01479">
    <property type="entry name" value="S4"/>
    <property type="match status" value="1"/>
</dbReference>
<comment type="caution">
    <text evidence="9">The sequence shown here is derived from an EMBL/GenBank/DDBJ whole genome shotgun (WGS) entry which is preliminary data.</text>
</comment>
<dbReference type="InterPro" id="IPR020103">
    <property type="entry name" value="PsdUridine_synth_cat_dom_sf"/>
</dbReference>
<dbReference type="Pfam" id="PF00849">
    <property type="entry name" value="PseudoU_synth_2"/>
    <property type="match status" value="1"/>
</dbReference>
<evidence type="ECO:0000256" key="7">
    <source>
        <dbReference type="RuleBase" id="RU003887"/>
    </source>
</evidence>